<protein>
    <submittedName>
        <fullName evidence="1">Uncharacterized protein</fullName>
    </submittedName>
</protein>
<sequence length="156" mass="17613">MGFNKMATGRKQKRRRNLEEVLKDHGVHLMSQTVFSTFIVAHGAPVEKAIDGLSISLWTHTILLHREGVCCAPCSIGELCTQLCRFTQGDRGGQDAAYSSIQLTSGPRRRTDEEGRWCLWQGVWLASSLQQTRHTCNHSPIIHSIKAWSRLHYSAR</sequence>
<dbReference type="Proteomes" id="UP001153269">
    <property type="component" value="Unassembled WGS sequence"/>
</dbReference>
<reference evidence="1" key="1">
    <citation type="submission" date="2020-03" db="EMBL/GenBank/DDBJ databases">
        <authorList>
            <person name="Weist P."/>
        </authorList>
    </citation>
    <scope>NUCLEOTIDE SEQUENCE</scope>
</reference>
<gene>
    <name evidence="1" type="ORF">PLEPLA_LOCUS27596</name>
</gene>
<accession>A0A9N7UUY2</accession>
<comment type="caution">
    <text evidence="1">The sequence shown here is derived from an EMBL/GenBank/DDBJ whole genome shotgun (WGS) entry which is preliminary data.</text>
</comment>
<organism evidence="1 2">
    <name type="scientific">Pleuronectes platessa</name>
    <name type="common">European plaice</name>
    <dbReference type="NCBI Taxonomy" id="8262"/>
    <lineage>
        <taxon>Eukaryota</taxon>
        <taxon>Metazoa</taxon>
        <taxon>Chordata</taxon>
        <taxon>Craniata</taxon>
        <taxon>Vertebrata</taxon>
        <taxon>Euteleostomi</taxon>
        <taxon>Actinopterygii</taxon>
        <taxon>Neopterygii</taxon>
        <taxon>Teleostei</taxon>
        <taxon>Neoteleostei</taxon>
        <taxon>Acanthomorphata</taxon>
        <taxon>Carangaria</taxon>
        <taxon>Pleuronectiformes</taxon>
        <taxon>Pleuronectoidei</taxon>
        <taxon>Pleuronectidae</taxon>
        <taxon>Pleuronectes</taxon>
    </lineage>
</organism>
<name>A0A9N7UUY2_PLEPL</name>
<dbReference type="AlphaFoldDB" id="A0A9N7UUY2"/>
<proteinExistence type="predicted"/>
<dbReference type="EMBL" id="CADEAL010002336">
    <property type="protein sequence ID" value="CAB1439828.1"/>
    <property type="molecule type" value="Genomic_DNA"/>
</dbReference>
<keyword evidence="2" id="KW-1185">Reference proteome</keyword>
<evidence type="ECO:0000313" key="2">
    <source>
        <dbReference type="Proteomes" id="UP001153269"/>
    </source>
</evidence>
<evidence type="ECO:0000313" key="1">
    <source>
        <dbReference type="EMBL" id="CAB1439828.1"/>
    </source>
</evidence>